<protein>
    <recommendedName>
        <fullName evidence="2">MACPF-like domain-containing protein</fullName>
    </recommendedName>
</protein>
<dbReference type="Proteomes" id="UP000663868">
    <property type="component" value="Unassembled WGS sequence"/>
</dbReference>
<dbReference type="EMBL" id="CAJOBB010002224">
    <property type="protein sequence ID" value="CAF3949883.1"/>
    <property type="molecule type" value="Genomic_DNA"/>
</dbReference>
<accession>A0A819KJ18</accession>
<evidence type="ECO:0000259" key="2">
    <source>
        <dbReference type="Pfam" id="PF22693"/>
    </source>
</evidence>
<reference evidence="4" key="1">
    <citation type="submission" date="2021-02" db="EMBL/GenBank/DDBJ databases">
        <authorList>
            <person name="Nowell W R."/>
        </authorList>
    </citation>
    <scope>NUCLEOTIDE SEQUENCE</scope>
</reference>
<evidence type="ECO:0000313" key="3">
    <source>
        <dbReference type="EMBL" id="CAF0725395.1"/>
    </source>
</evidence>
<dbReference type="Pfam" id="PF22693">
    <property type="entry name" value="MACPF_1"/>
    <property type="match status" value="1"/>
</dbReference>
<comment type="caution">
    <text evidence="4">The sequence shown here is derived from an EMBL/GenBank/DDBJ whole genome shotgun (WGS) entry which is preliminary data.</text>
</comment>
<organism evidence="4 5">
    <name type="scientific">Adineta steineri</name>
    <dbReference type="NCBI Taxonomy" id="433720"/>
    <lineage>
        <taxon>Eukaryota</taxon>
        <taxon>Metazoa</taxon>
        <taxon>Spiralia</taxon>
        <taxon>Gnathifera</taxon>
        <taxon>Rotifera</taxon>
        <taxon>Eurotatoria</taxon>
        <taxon>Bdelloidea</taxon>
        <taxon>Adinetida</taxon>
        <taxon>Adinetidae</taxon>
        <taxon>Adineta</taxon>
    </lineage>
</organism>
<sequence length="449" mass="51261">MVKVWFQRDQNVPTKINIDPDSDIDDLKQAIFGATDKGQYQTTYNYKLLKPSARVPQDTTDDMPIAFTKIVNVPPTADSNKNSAKPSLDIPPTQSFESHPIQLPTTDKLEHRAAKIPQTTPAHSSHDQICDPYYFDLQKWCNIFQRCSLFQGLEFDCQAAPPHPSYYPVCQFQDNITKPTYSVKDGSFIEAHLASNKTHNTFIRNKLVKLDANFQCPFLSFSAGGEEDDRKTINTEEKTLYTTCIWNFPRVVVHLFNESLPLAEQPLRATKKFQEAIEEVFLKPTEATNDVTLFKINMQEKYKKLQKIFKLYGQVFPKMVILGGHLYQTDIRKVARNLNENEHRDKIYANFQGLVKAVESGAGGIGGGVTTNEACRTATTDHRSDVKFEATGGDTLLIGNISEWKSSIRDSRRWRIIEYGELIPTYKLLNNELQKKIEDVLSYRKRFGE</sequence>
<evidence type="ECO:0000256" key="1">
    <source>
        <dbReference type="SAM" id="MobiDB-lite"/>
    </source>
</evidence>
<evidence type="ECO:0000313" key="5">
    <source>
        <dbReference type="Proteomes" id="UP000663868"/>
    </source>
</evidence>
<name>A0A819KJ18_9BILA</name>
<feature type="domain" description="MACPF-like" evidence="2">
    <location>
        <begin position="190"/>
        <end position="437"/>
    </location>
</feature>
<dbReference type="EMBL" id="CAJNOE010000011">
    <property type="protein sequence ID" value="CAF0725395.1"/>
    <property type="molecule type" value="Genomic_DNA"/>
</dbReference>
<evidence type="ECO:0000313" key="4">
    <source>
        <dbReference type="EMBL" id="CAF3949883.1"/>
    </source>
</evidence>
<dbReference type="AlphaFoldDB" id="A0A819KJ18"/>
<feature type="region of interest" description="Disordered" evidence="1">
    <location>
        <begin position="76"/>
        <end position="101"/>
    </location>
</feature>
<dbReference type="InterPro" id="IPR054586">
    <property type="entry name" value="MACPF_1_fungal"/>
</dbReference>
<proteinExistence type="predicted"/>
<dbReference type="Proteomes" id="UP000663860">
    <property type="component" value="Unassembled WGS sequence"/>
</dbReference>
<gene>
    <name evidence="3" type="ORF">IZO911_LOCUS2374</name>
    <name evidence="4" type="ORF">KXQ929_LOCUS25544</name>
</gene>